<evidence type="ECO:0000256" key="1">
    <source>
        <dbReference type="ARBA" id="ARBA00008694"/>
    </source>
</evidence>
<dbReference type="RefSeq" id="WP_261403898.1">
    <property type="nucleotide sequence ID" value="NZ_CP081869.1"/>
</dbReference>
<dbReference type="PANTHER" id="PTHR10545:SF29">
    <property type="entry name" value="GH14572P-RELATED"/>
    <property type="match status" value="1"/>
</dbReference>
<organism evidence="5 6">
    <name type="scientific">Chenggangzhangella methanolivorans</name>
    <dbReference type="NCBI Taxonomy" id="1437009"/>
    <lineage>
        <taxon>Bacteria</taxon>
        <taxon>Pseudomonadati</taxon>
        <taxon>Pseudomonadota</taxon>
        <taxon>Alphaproteobacteria</taxon>
        <taxon>Hyphomicrobiales</taxon>
        <taxon>Methylopilaceae</taxon>
        <taxon>Chenggangzhangella</taxon>
    </lineage>
</organism>
<gene>
    <name evidence="5" type="ORF">K6K41_03210</name>
</gene>
<keyword evidence="6" id="KW-1185">Reference proteome</keyword>
<name>A0A9E6RBB6_9HYPH</name>
<evidence type="ECO:0000256" key="2">
    <source>
        <dbReference type="ARBA" id="ARBA00022679"/>
    </source>
</evidence>
<dbReference type="AlphaFoldDB" id="A0A9E6RBB6"/>
<dbReference type="GO" id="GO:0008080">
    <property type="term" value="F:N-acetyltransferase activity"/>
    <property type="evidence" value="ECO:0007669"/>
    <property type="project" value="UniProtKB-ARBA"/>
</dbReference>
<evidence type="ECO:0000259" key="4">
    <source>
        <dbReference type="Pfam" id="PF00583"/>
    </source>
</evidence>
<dbReference type="InterPro" id="IPR000182">
    <property type="entry name" value="GNAT_dom"/>
</dbReference>
<dbReference type="Proteomes" id="UP000825701">
    <property type="component" value="Chromosome"/>
</dbReference>
<feature type="domain" description="N-acetyltransferase" evidence="4">
    <location>
        <begin position="31"/>
        <end position="136"/>
    </location>
</feature>
<sequence>MSLVVRQALPEDGELIWSLVRELADYEKLAHEAVATPWDFASALGGPHPRVFGEIAEIDDEPAGFSLSFYTFSTFVGRHGIHLEDLYVRPAFRRRGVAKALLASLARRCAKEKLGRLEWSVLKWNAPAIAFYESLGAVAMDGWTVYRTSGDALARLAEDRAGRRDGDEDVT</sequence>
<evidence type="ECO:0000256" key="3">
    <source>
        <dbReference type="ARBA" id="ARBA00023315"/>
    </source>
</evidence>
<dbReference type="KEGG" id="cmet:K6K41_03210"/>
<dbReference type="Gene3D" id="3.40.630.30">
    <property type="match status" value="1"/>
</dbReference>
<dbReference type="InterPro" id="IPR016181">
    <property type="entry name" value="Acyl_CoA_acyltransferase"/>
</dbReference>
<dbReference type="PANTHER" id="PTHR10545">
    <property type="entry name" value="DIAMINE N-ACETYLTRANSFERASE"/>
    <property type="match status" value="1"/>
</dbReference>
<dbReference type="FunFam" id="3.40.630.30:FF:000064">
    <property type="entry name" value="GNAT family acetyltransferase"/>
    <property type="match status" value="1"/>
</dbReference>
<evidence type="ECO:0000313" key="6">
    <source>
        <dbReference type="Proteomes" id="UP000825701"/>
    </source>
</evidence>
<proteinExistence type="inferred from homology"/>
<dbReference type="Pfam" id="PF00583">
    <property type="entry name" value="Acetyltransf_1"/>
    <property type="match status" value="1"/>
</dbReference>
<keyword evidence="3" id="KW-0012">Acyltransferase</keyword>
<dbReference type="CDD" id="cd04301">
    <property type="entry name" value="NAT_SF"/>
    <property type="match status" value="1"/>
</dbReference>
<dbReference type="SUPFAM" id="SSF55729">
    <property type="entry name" value="Acyl-CoA N-acyltransferases (Nat)"/>
    <property type="match status" value="1"/>
</dbReference>
<keyword evidence="2" id="KW-0808">Transferase</keyword>
<dbReference type="InterPro" id="IPR051016">
    <property type="entry name" value="Diverse_Substrate_AcTransf"/>
</dbReference>
<accession>A0A9E6RBB6</accession>
<protein>
    <submittedName>
        <fullName evidence="5">GNAT family N-acetyltransferase</fullName>
    </submittedName>
</protein>
<evidence type="ECO:0000313" key="5">
    <source>
        <dbReference type="EMBL" id="QZO00720.1"/>
    </source>
</evidence>
<reference evidence="5" key="1">
    <citation type="submission" date="2021-08" db="EMBL/GenBank/DDBJ databases">
        <authorList>
            <person name="Zhang H."/>
            <person name="Xu M."/>
            <person name="Yu Z."/>
            <person name="Yang L."/>
            <person name="Cai Y."/>
        </authorList>
    </citation>
    <scope>NUCLEOTIDE SEQUENCE</scope>
    <source>
        <strain evidence="5">CHL1</strain>
    </source>
</reference>
<comment type="similarity">
    <text evidence="1">Belongs to the acetyltransferase family.</text>
</comment>
<dbReference type="EMBL" id="CP081869">
    <property type="protein sequence ID" value="QZO00720.1"/>
    <property type="molecule type" value="Genomic_DNA"/>
</dbReference>